<sequence length="148" mass="17139">MSVYSGKVLLDCKKKKCLGFSVNRMIEVGLLSVDFVSFQSTVGADSWSVYRRYRKFRELHKSMSKSYYEVSSLDFPNRRFFGNRAEEFVRARRAQLETYLQSFIGLCSKIPDCPISAMTGRPLTKRDLCDFAPFFKQGIFEQTKNYSG</sequence>
<organism evidence="2 3">
    <name type="scientific">Desmophyllum pertusum</name>
    <dbReference type="NCBI Taxonomy" id="174260"/>
    <lineage>
        <taxon>Eukaryota</taxon>
        <taxon>Metazoa</taxon>
        <taxon>Cnidaria</taxon>
        <taxon>Anthozoa</taxon>
        <taxon>Hexacorallia</taxon>
        <taxon>Scleractinia</taxon>
        <taxon>Caryophylliina</taxon>
        <taxon>Caryophylliidae</taxon>
        <taxon>Desmophyllum</taxon>
    </lineage>
</organism>
<evidence type="ECO:0000313" key="2">
    <source>
        <dbReference type="EMBL" id="KAJ7384732.1"/>
    </source>
</evidence>
<dbReference type="AlphaFoldDB" id="A0A9X0D2F2"/>
<name>A0A9X0D2F2_9CNID</name>
<accession>A0A9X0D2F2</accession>
<comment type="caution">
    <text evidence="2">The sequence shown here is derived from an EMBL/GenBank/DDBJ whole genome shotgun (WGS) entry which is preliminary data.</text>
</comment>
<evidence type="ECO:0000259" key="1">
    <source>
        <dbReference type="PROSITE" id="PS50195"/>
    </source>
</evidence>
<dbReference type="PANTHER" id="PTHR47194:SF3">
    <property type="entry name" value="SORTING NEXIN 29"/>
    <property type="match status" value="1"/>
</dbReference>
<dbReference type="Pfam" id="PF00787">
    <property type="entry name" value="PX"/>
    <property type="match status" value="1"/>
</dbReference>
<dbReference type="InterPro" id="IPR001683">
    <property type="entry name" value="PX_dom"/>
</dbReference>
<dbReference type="GO" id="GO:0035091">
    <property type="term" value="F:phosphatidylinositol binding"/>
    <property type="evidence" value="ECO:0007669"/>
    <property type="project" value="InterPro"/>
</dbReference>
<dbReference type="PANTHER" id="PTHR47194">
    <property type="entry name" value="SORTING NEXIN-29-RELATED"/>
    <property type="match status" value="1"/>
</dbReference>
<proteinExistence type="predicted"/>
<dbReference type="InterPro" id="IPR036871">
    <property type="entry name" value="PX_dom_sf"/>
</dbReference>
<keyword evidence="3" id="KW-1185">Reference proteome</keyword>
<dbReference type="PROSITE" id="PS50195">
    <property type="entry name" value="PX"/>
    <property type="match status" value="1"/>
</dbReference>
<protein>
    <recommendedName>
        <fullName evidence="1">PX domain-containing protein</fullName>
    </recommendedName>
</protein>
<reference evidence="2" key="1">
    <citation type="submission" date="2023-01" db="EMBL/GenBank/DDBJ databases">
        <title>Genome assembly of the deep-sea coral Lophelia pertusa.</title>
        <authorList>
            <person name="Herrera S."/>
            <person name="Cordes E."/>
        </authorList>
    </citation>
    <scope>NUCLEOTIDE SEQUENCE</scope>
    <source>
        <strain evidence="2">USNM1676648</strain>
        <tissue evidence="2">Polyp</tissue>
    </source>
</reference>
<dbReference type="Gene3D" id="3.30.1520.10">
    <property type="entry name" value="Phox-like domain"/>
    <property type="match status" value="1"/>
</dbReference>
<evidence type="ECO:0000313" key="3">
    <source>
        <dbReference type="Proteomes" id="UP001163046"/>
    </source>
</evidence>
<dbReference type="OrthoDB" id="3176171at2759"/>
<dbReference type="EMBL" id="MU825885">
    <property type="protein sequence ID" value="KAJ7384732.1"/>
    <property type="molecule type" value="Genomic_DNA"/>
</dbReference>
<gene>
    <name evidence="2" type="ORF">OS493_020319</name>
</gene>
<dbReference type="Proteomes" id="UP001163046">
    <property type="component" value="Unassembled WGS sequence"/>
</dbReference>
<dbReference type="SUPFAM" id="SSF64268">
    <property type="entry name" value="PX domain"/>
    <property type="match status" value="1"/>
</dbReference>
<feature type="domain" description="PX" evidence="1">
    <location>
        <begin position="1"/>
        <end position="148"/>
    </location>
</feature>